<gene>
    <name evidence="7" type="ORF">DFQ00_12427</name>
    <name evidence="8" type="ORF">HUB98_20090</name>
</gene>
<dbReference type="InterPro" id="IPR009057">
    <property type="entry name" value="Homeodomain-like_sf"/>
</dbReference>
<dbReference type="Gene3D" id="3.40.50.2300">
    <property type="match status" value="1"/>
</dbReference>
<dbReference type="InterPro" id="IPR001789">
    <property type="entry name" value="Sig_transdc_resp-reg_receiver"/>
</dbReference>
<dbReference type="SMART" id="SM00448">
    <property type="entry name" value="REC"/>
    <property type="match status" value="1"/>
</dbReference>
<evidence type="ECO:0000313" key="7">
    <source>
        <dbReference type="EMBL" id="PYE44318.1"/>
    </source>
</evidence>
<dbReference type="Proteomes" id="UP000247790">
    <property type="component" value="Unassembled WGS sequence"/>
</dbReference>
<dbReference type="OrthoDB" id="159632at2"/>
<protein>
    <submittedName>
        <fullName evidence="7 8">Response regulator</fullName>
    </submittedName>
</protein>
<feature type="modified residue" description="4-aspartylphosphate" evidence="4">
    <location>
        <position position="54"/>
    </location>
</feature>
<evidence type="ECO:0000313" key="10">
    <source>
        <dbReference type="Proteomes" id="UP000509327"/>
    </source>
</evidence>
<dbReference type="PROSITE" id="PS01124">
    <property type="entry name" value="HTH_ARAC_FAMILY_2"/>
    <property type="match status" value="1"/>
</dbReference>
<keyword evidence="1" id="KW-0805">Transcription regulation</keyword>
<dbReference type="GO" id="GO:0043565">
    <property type="term" value="F:sequence-specific DNA binding"/>
    <property type="evidence" value="ECO:0007669"/>
    <property type="project" value="InterPro"/>
</dbReference>
<reference evidence="8 10" key="2">
    <citation type="submission" date="2020-06" db="EMBL/GenBank/DDBJ databases">
        <title>Complete genome of Paenibacillus barcinonensis KACC11450.</title>
        <authorList>
            <person name="Kim M."/>
            <person name="Park Y.-J."/>
            <person name="Shin J.-H."/>
        </authorList>
    </citation>
    <scope>NUCLEOTIDE SEQUENCE [LARGE SCALE GENOMIC DNA]</scope>
    <source>
        <strain evidence="8 10">KACC11450</strain>
    </source>
</reference>
<evidence type="ECO:0000256" key="4">
    <source>
        <dbReference type="PROSITE-ProRule" id="PRU00169"/>
    </source>
</evidence>
<dbReference type="EMBL" id="CP054614">
    <property type="protein sequence ID" value="QKS58318.1"/>
    <property type="molecule type" value="Genomic_DNA"/>
</dbReference>
<dbReference type="SMART" id="SM00342">
    <property type="entry name" value="HTH_ARAC"/>
    <property type="match status" value="1"/>
</dbReference>
<dbReference type="PROSITE" id="PS50110">
    <property type="entry name" value="RESPONSE_REGULATORY"/>
    <property type="match status" value="1"/>
</dbReference>
<accession>A0A2V4VPS6</accession>
<dbReference type="InterPro" id="IPR020449">
    <property type="entry name" value="Tscrpt_reg_AraC-type_HTH"/>
</dbReference>
<evidence type="ECO:0000313" key="8">
    <source>
        <dbReference type="EMBL" id="QKS58318.1"/>
    </source>
</evidence>
<dbReference type="AlphaFoldDB" id="A0A2V4VPS6"/>
<dbReference type="CDD" id="cd17536">
    <property type="entry name" value="REC_YesN-like"/>
    <property type="match status" value="1"/>
</dbReference>
<dbReference type="Proteomes" id="UP000509327">
    <property type="component" value="Chromosome"/>
</dbReference>
<keyword evidence="4" id="KW-0597">Phosphoprotein</keyword>
<keyword evidence="3" id="KW-0804">Transcription</keyword>
<dbReference type="Gene3D" id="1.10.10.60">
    <property type="entry name" value="Homeodomain-like"/>
    <property type="match status" value="2"/>
</dbReference>
<dbReference type="SUPFAM" id="SSF46689">
    <property type="entry name" value="Homeodomain-like"/>
    <property type="match status" value="2"/>
</dbReference>
<dbReference type="PANTHER" id="PTHR43280:SF2">
    <property type="entry name" value="HTH-TYPE TRANSCRIPTIONAL REGULATOR EXSA"/>
    <property type="match status" value="1"/>
</dbReference>
<dbReference type="Pfam" id="PF00072">
    <property type="entry name" value="Response_reg"/>
    <property type="match status" value="1"/>
</dbReference>
<keyword evidence="2" id="KW-0238">DNA-binding</keyword>
<dbReference type="RefSeq" id="WP_110899029.1">
    <property type="nucleotide sequence ID" value="NZ_CP054614.1"/>
</dbReference>
<evidence type="ECO:0000313" key="9">
    <source>
        <dbReference type="Proteomes" id="UP000247790"/>
    </source>
</evidence>
<name>A0A2V4VPS6_PAEBA</name>
<dbReference type="InterPro" id="IPR018062">
    <property type="entry name" value="HTH_AraC-typ_CS"/>
</dbReference>
<reference evidence="7 9" key="1">
    <citation type="submission" date="2018-06" db="EMBL/GenBank/DDBJ databases">
        <title>Genomic Encyclopedia of Type Strains, Phase III (KMG-III): the genomes of soil and plant-associated and newly described type strains.</title>
        <authorList>
            <person name="Whitman W."/>
        </authorList>
    </citation>
    <scope>NUCLEOTIDE SEQUENCE [LARGE SCALE GENOMIC DNA]</scope>
    <source>
        <strain evidence="7 9">CECT 7022</strain>
    </source>
</reference>
<dbReference type="GO" id="GO:0000160">
    <property type="term" value="P:phosphorelay signal transduction system"/>
    <property type="evidence" value="ECO:0007669"/>
    <property type="project" value="InterPro"/>
</dbReference>
<evidence type="ECO:0000259" key="5">
    <source>
        <dbReference type="PROSITE" id="PS01124"/>
    </source>
</evidence>
<dbReference type="InterPro" id="IPR018060">
    <property type="entry name" value="HTH_AraC"/>
</dbReference>
<dbReference type="PRINTS" id="PR00032">
    <property type="entry name" value="HTHARAC"/>
</dbReference>
<dbReference type="SUPFAM" id="SSF52172">
    <property type="entry name" value="CheY-like"/>
    <property type="match status" value="1"/>
</dbReference>
<sequence length="542" mass="61700">MKALLVDDEQHVRHAIQLLGNWDELGIDVLLEAADGHEAIEAITAHQPEIILSDMRMPGKDGMALLEWISAHHPHSKVIVISGYDDFELVRHAIRHGGMDYLLKPVEAEELNASLLKAVKAWMDEEASRTESAKQSIVVNQMRPHYQDRLLTELAIGRGSRSAHIQRLQEELNLPCHIPLCSVAVTSLSHLDPDCLAKYRSQPDLLIFSVLNVCAEMLSTPAEGVTFHQLNQPDEIVLLHWGSQSSLEHILRTINDGLEQTIHRRLHFGISSCDNYPDGISAAYLEASSTLWRRNILLTFKRIHSTTETAGRTKGKRLSSFEEPMRIAAMSCRAASVSAVVAEWLDPFTELEAISAEQLQLWMQELEWMLSRWLADREHTTVYEEESVEEHELPLTELPFDAEGLLSFPQLRSLLEHRLLAAGKALTAQHHTDPDPMTEIARYMDAHYQEDLSLQQIAARFYLSREYISRKFKQQFGLNWSEYLGRLRINNAKLLLHNPSLRVATISEMVGFQDEKYFSKVFKKIEGITPAEYRKTVIHTGM</sequence>
<dbReference type="EMBL" id="QJSW01000024">
    <property type="protein sequence ID" value="PYE44318.1"/>
    <property type="molecule type" value="Genomic_DNA"/>
</dbReference>
<dbReference type="PROSITE" id="PS00041">
    <property type="entry name" value="HTH_ARAC_FAMILY_1"/>
    <property type="match status" value="1"/>
</dbReference>
<evidence type="ECO:0000256" key="1">
    <source>
        <dbReference type="ARBA" id="ARBA00023015"/>
    </source>
</evidence>
<dbReference type="GO" id="GO:0003700">
    <property type="term" value="F:DNA-binding transcription factor activity"/>
    <property type="evidence" value="ECO:0007669"/>
    <property type="project" value="InterPro"/>
</dbReference>
<evidence type="ECO:0000259" key="6">
    <source>
        <dbReference type="PROSITE" id="PS50110"/>
    </source>
</evidence>
<dbReference type="Pfam" id="PF12833">
    <property type="entry name" value="HTH_18"/>
    <property type="match status" value="1"/>
</dbReference>
<organism evidence="7 9">
    <name type="scientific">Paenibacillus barcinonensis</name>
    <dbReference type="NCBI Taxonomy" id="198119"/>
    <lineage>
        <taxon>Bacteria</taxon>
        <taxon>Bacillati</taxon>
        <taxon>Bacillota</taxon>
        <taxon>Bacilli</taxon>
        <taxon>Bacillales</taxon>
        <taxon>Paenibacillaceae</taxon>
        <taxon>Paenibacillus</taxon>
    </lineage>
</organism>
<evidence type="ECO:0000256" key="2">
    <source>
        <dbReference type="ARBA" id="ARBA00023125"/>
    </source>
</evidence>
<dbReference type="PANTHER" id="PTHR43280">
    <property type="entry name" value="ARAC-FAMILY TRANSCRIPTIONAL REGULATOR"/>
    <property type="match status" value="1"/>
</dbReference>
<feature type="domain" description="HTH araC/xylS-type" evidence="5">
    <location>
        <begin position="438"/>
        <end position="536"/>
    </location>
</feature>
<keyword evidence="10" id="KW-1185">Reference proteome</keyword>
<proteinExistence type="predicted"/>
<feature type="domain" description="Response regulatory" evidence="6">
    <location>
        <begin position="2"/>
        <end position="119"/>
    </location>
</feature>
<dbReference type="InterPro" id="IPR011006">
    <property type="entry name" value="CheY-like_superfamily"/>
</dbReference>
<evidence type="ECO:0000256" key="3">
    <source>
        <dbReference type="ARBA" id="ARBA00023163"/>
    </source>
</evidence>